<dbReference type="EMBL" id="LKEU01000042">
    <property type="protein sequence ID" value="OFV69310.1"/>
    <property type="molecule type" value="Genomic_DNA"/>
</dbReference>
<comment type="caution">
    <text evidence="1">The sequence shown here is derived from an EMBL/GenBank/DDBJ whole genome shotgun (WGS) entry which is preliminary data.</text>
</comment>
<dbReference type="SUPFAM" id="SSF56507">
    <property type="entry name" value="Methionine synthase activation domain-like"/>
    <property type="match status" value="1"/>
</dbReference>
<evidence type="ECO:0000313" key="1">
    <source>
        <dbReference type="EMBL" id="OFV69310.1"/>
    </source>
</evidence>
<sequence length="215" mass="24079">MKDVVIKKIPIGTDIEKLLGKKPLEADSSAYEEYSHAANILSQRFKPRAILKECPVETTTGNTILIGGHVYKSKILKHLLSDNQRVFLYLLTIGDMPTNLNQTEKYLVNSLKLPVMASAMRYLKKTIQLENGFDNIGMVNPGLLPDWSIKANQIIFNTFGNSTKSIGMEITPYSTMRPLYSSSGILFEDLLDYCDCQTCPFDACIGREARFVQSA</sequence>
<dbReference type="Gene3D" id="3.40.109.40">
    <property type="match status" value="1"/>
</dbReference>
<name>A0A1F2PD27_9FIRM</name>
<evidence type="ECO:0008006" key="3">
    <source>
        <dbReference type="Google" id="ProtNLM"/>
    </source>
</evidence>
<dbReference type="STRING" id="52694.ACWI_31670"/>
<accession>A0A1F2PD27</accession>
<protein>
    <recommendedName>
        <fullName evidence="3">Vitamin B12 dependent methionine synthase, activation domain</fullName>
    </recommendedName>
</protein>
<dbReference type="RefSeq" id="WP_070372425.1">
    <property type="nucleotide sequence ID" value="NZ_LKEU01000042.1"/>
</dbReference>
<gene>
    <name evidence="1" type="ORF">ACWI_31670</name>
</gene>
<reference evidence="1 2" key="1">
    <citation type="submission" date="2015-09" db="EMBL/GenBank/DDBJ databases">
        <title>Genome sequence of Acetobacterium wieringae DSM 1911.</title>
        <authorList>
            <person name="Poehlein A."/>
            <person name="Bengelsdorf F.R."/>
            <person name="Schiel-Bengelsdorf B."/>
            <person name="Duerre P."/>
            <person name="Daniel R."/>
        </authorList>
    </citation>
    <scope>NUCLEOTIDE SEQUENCE [LARGE SCALE GENOMIC DNA]</scope>
    <source>
        <strain evidence="1 2">DSM 1911</strain>
    </source>
</reference>
<evidence type="ECO:0000313" key="2">
    <source>
        <dbReference type="Proteomes" id="UP000176244"/>
    </source>
</evidence>
<dbReference type="InterPro" id="IPR037010">
    <property type="entry name" value="VitB12-dep_Met_synth_activ_sf"/>
</dbReference>
<organism evidence="1 2">
    <name type="scientific">Acetobacterium wieringae</name>
    <dbReference type="NCBI Taxonomy" id="52694"/>
    <lineage>
        <taxon>Bacteria</taxon>
        <taxon>Bacillati</taxon>
        <taxon>Bacillota</taxon>
        <taxon>Clostridia</taxon>
        <taxon>Eubacteriales</taxon>
        <taxon>Eubacteriaceae</taxon>
        <taxon>Acetobacterium</taxon>
    </lineage>
</organism>
<proteinExistence type="predicted"/>
<dbReference type="Proteomes" id="UP000176244">
    <property type="component" value="Unassembled WGS sequence"/>
</dbReference>
<dbReference type="AlphaFoldDB" id="A0A1F2PD27"/>
<dbReference type="GO" id="GO:0008705">
    <property type="term" value="F:methionine synthase activity"/>
    <property type="evidence" value="ECO:0007669"/>
    <property type="project" value="InterPro"/>
</dbReference>
<dbReference type="OrthoDB" id="1779063at2"/>